<gene>
    <name evidence="2" type="ORF">A1O3_08029</name>
</gene>
<dbReference type="HOGENOM" id="CLU_2793759_0_0_1"/>
<organism evidence="2 3">
    <name type="scientific">Capronia epimyces CBS 606.96</name>
    <dbReference type="NCBI Taxonomy" id="1182542"/>
    <lineage>
        <taxon>Eukaryota</taxon>
        <taxon>Fungi</taxon>
        <taxon>Dikarya</taxon>
        <taxon>Ascomycota</taxon>
        <taxon>Pezizomycotina</taxon>
        <taxon>Eurotiomycetes</taxon>
        <taxon>Chaetothyriomycetidae</taxon>
        <taxon>Chaetothyriales</taxon>
        <taxon>Herpotrichiellaceae</taxon>
        <taxon>Capronia</taxon>
    </lineage>
</organism>
<feature type="region of interest" description="Disordered" evidence="1">
    <location>
        <begin position="46"/>
        <end position="68"/>
    </location>
</feature>
<evidence type="ECO:0000313" key="2">
    <source>
        <dbReference type="EMBL" id="EXJ79746.1"/>
    </source>
</evidence>
<dbReference type="GeneID" id="19172120"/>
<dbReference type="AlphaFoldDB" id="W9XRY0"/>
<keyword evidence="3" id="KW-1185">Reference proteome</keyword>
<evidence type="ECO:0000313" key="3">
    <source>
        <dbReference type="Proteomes" id="UP000019478"/>
    </source>
</evidence>
<sequence>MTWDKLKSYLEAKFPKSKYPGLEFKEVRVDDYWVFEVPELLTADDRKQLEKLRDQDQTRHPSQSPEPE</sequence>
<name>W9XRY0_9EURO</name>
<proteinExistence type="predicted"/>
<comment type="caution">
    <text evidence="2">The sequence shown here is derived from an EMBL/GenBank/DDBJ whole genome shotgun (WGS) entry which is preliminary data.</text>
</comment>
<dbReference type="OrthoDB" id="4142364at2759"/>
<evidence type="ECO:0000256" key="1">
    <source>
        <dbReference type="SAM" id="MobiDB-lite"/>
    </source>
</evidence>
<feature type="compositionally biased region" description="Basic and acidic residues" evidence="1">
    <location>
        <begin position="46"/>
        <end position="59"/>
    </location>
</feature>
<dbReference type="EMBL" id="AMGY01000007">
    <property type="protein sequence ID" value="EXJ79746.1"/>
    <property type="molecule type" value="Genomic_DNA"/>
</dbReference>
<reference evidence="2 3" key="1">
    <citation type="submission" date="2013-03" db="EMBL/GenBank/DDBJ databases">
        <title>The Genome Sequence of Capronia epimyces CBS 606.96.</title>
        <authorList>
            <consortium name="The Broad Institute Genomics Platform"/>
            <person name="Cuomo C."/>
            <person name="de Hoog S."/>
            <person name="Gorbushina A."/>
            <person name="Walker B."/>
            <person name="Young S.K."/>
            <person name="Zeng Q."/>
            <person name="Gargeya S."/>
            <person name="Fitzgerald M."/>
            <person name="Haas B."/>
            <person name="Abouelleil A."/>
            <person name="Allen A.W."/>
            <person name="Alvarado L."/>
            <person name="Arachchi H.M."/>
            <person name="Berlin A.M."/>
            <person name="Chapman S.B."/>
            <person name="Gainer-Dewar J."/>
            <person name="Goldberg J."/>
            <person name="Griggs A."/>
            <person name="Gujja S."/>
            <person name="Hansen M."/>
            <person name="Howarth C."/>
            <person name="Imamovic A."/>
            <person name="Ireland A."/>
            <person name="Larimer J."/>
            <person name="McCowan C."/>
            <person name="Murphy C."/>
            <person name="Pearson M."/>
            <person name="Poon T.W."/>
            <person name="Priest M."/>
            <person name="Roberts A."/>
            <person name="Saif S."/>
            <person name="Shea T."/>
            <person name="Sisk P."/>
            <person name="Sykes S."/>
            <person name="Wortman J."/>
            <person name="Nusbaum C."/>
            <person name="Birren B."/>
        </authorList>
    </citation>
    <scope>NUCLEOTIDE SEQUENCE [LARGE SCALE GENOMIC DNA]</scope>
    <source>
        <strain evidence="2 3">CBS 606.96</strain>
    </source>
</reference>
<accession>W9XRY0</accession>
<dbReference type="Proteomes" id="UP000019478">
    <property type="component" value="Unassembled WGS sequence"/>
</dbReference>
<protein>
    <submittedName>
        <fullName evidence="2">Uncharacterized protein</fullName>
    </submittedName>
</protein>
<dbReference type="RefSeq" id="XP_007736320.1">
    <property type="nucleotide sequence ID" value="XM_007738130.1"/>
</dbReference>